<keyword evidence="1" id="KW-1185">Reference proteome</keyword>
<organism evidence="1 2">
    <name type="scientific">Panagrolaimus superbus</name>
    <dbReference type="NCBI Taxonomy" id="310955"/>
    <lineage>
        <taxon>Eukaryota</taxon>
        <taxon>Metazoa</taxon>
        <taxon>Ecdysozoa</taxon>
        <taxon>Nematoda</taxon>
        <taxon>Chromadorea</taxon>
        <taxon>Rhabditida</taxon>
        <taxon>Tylenchina</taxon>
        <taxon>Panagrolaimomorpha</taxon>
        <taxon>Panagrolaimoidea</taxon>
        <taxon>Panagrolaimidae</taxon>
        <taxon>Panagrolaimus</taxon>
    </lineage>
</organism>
<evidence type="ECO:0000313" key="1">
    <source>
        <dbReference type="Proteomes" id="UP000887577"/>
    </source>
</evidence>
<protein>
    <submittedName>
        <fullName evidence="2">Uncharacterized protein</fullName>
    </submittedName>
</protein>
<dbReference type="WBParaSite" id="PSU_v2.g12714.t1">
    <property type="protein sequence ID" value="PSU_v2.g12714.t1"/>
    <property type="gene ID" value="PSU_v2.g12714"/>
</dbReference>
<reference evidence="2" key="1">
    <citation type="submission" date="2022-11" db="UniProtKB">
        <authorList>
            <consortium name="WormBaseParasite"/>
        </authorList>
    </citation>
    <scope>IDENTIFICATION</scope>
</reference>
<sequence length="299" mass="34657">MAVQQNPSLIPHNLVEAQFAYHVTNVAAENEKPLFKQLLYTIANDCFYDGPLVNLPCVFFTTTKRGNDLPFSSTYPTNAKKGSKHWRVKVPLNKFDDYDIYYCKNCQPQQVRLLLIKDKDKMFIENITDIEKLDKKDNKWLCHRDGKWYTNDYDNSKTKYFVNFVVLHDFPLTACSCPPKEQCEHWDPVQRSSYGPGVPLNRDELCETLIQQWSDAKRFKELENKKSLTVKEMPQTAIENGINKPGIGFCMYLQMLEPCGNDDSEFEALKVSSHIESSVQFFGSMFGKMYFLQTRIAGF</sequence>
<name>A0A914Y4S2_9BILA</name>
<accession>A0A914Y4S2</accession>
<proteinExistence type="predicted"/>
<dbReference type="Proteomes" id="UP000887577">
    <property type="component" value="Unplaced"/>
</dbReference>
<dbReference type="AlphaFoldDB" id="A0A914Y4S2"/>
<evidence type="ECO:0000313" key="2">
    <source>
        <dbReference type="WBParaSite" id="PSU_v2.g12714.t1"/>
    </source>
</evidence>